<dbReference type="Gene3D" id="1.25.40.10">
    <property type="entry name" value="Tetratricopeptide repeat domain"/>
    <property type="match status" value="1"/>
</dbReference>
<dbReference type="Proteomes" id="UP000662747">
    <property type="component" value="Chromosome"/>
</dbReference>
<dbReference type="Pfam" id="PF20703">
    <property type="entry name" value="nSTAND1"/>
    <property type="match status" value="1"/>
</dbReference>
<feature type="domain" description="CHAT" evidence="1">
    <location>
        <begin position="109"/>
        <end position="382"/>
    </location>
</feature>
<organism evidence="3 4">
    <name type="scientific">Pyxidicoccus parkwayensis</name>
    <dbReference type="NCBI Taxonomy" id="2813578"/>
    <lineage>
        <taxon>Bacteria</taxon>
        <taxon>Pseudomonadati</taxon>
        <taxon>Myxococcota</taxon>
        <taxon>Myxococcia</taxon>
        <taxon>Myxococcales</taxon>
        <taxon>Cystobacterineae</taxon>
        <taxon>Myxococcaceae</taxon>
        <taxon>Pyxidicoccus</taxon>
    </lineage>
</organism>
<gene>
    <name evidence="3" type="ORF">JY651_32115</name>
</gene>
<evidence type="ECO:0000259" key="2">
    <source>
        <dbReference type="Pfam" id="PF20703"/>
    </source>
</evidence>
<dbReference type="InterPro" id="IPR024983">
    <property type="entry name" value="CHAT_dom"/>
</dbReference>
<dbReference type="InterPro" id="IPR011990">
    <property type="entry name" value="TPR-like_helical_dom_sf"/>
</dbReference>
<accession>A0ABX7NMB2</accession>
<dbReference type="RefSeq" id="WP_206721491.1">
    <property type="nucleotide sequence ID" value="NZ_CP071090.1"/>
</dbReference>
<dbReference type="SUPFAM" id="SSF52540">
    <property type="entry name" value="P-loop containing nucleoside triphosphate hydrolases"/>
    <property type="match status" value="1"/>
</dbReference>
<dbReference type="SUPFAM" id="SSF48452">
    <property type="entry name" value="TPR-like"/>
    <property type="match status" value="1"/>
</dbReference>
<reference evidence="3 4" key="1">
    <citation type="submission" date="2021-02" db="EMBL/GenBank/DDBJ databases">
        <title>De Novo genome assembly of isolated myxobacteria.</title>
        <authorList>
            <person name="Stevens D.C."/>
        </authorList>
    </citation>
    <scope>NUCLEOTIDE SEQUENCE [LARGE SCALE GENOMIC DNA]</scope>
    <source>
        <strain evidence="4">SCPEA02</strain>
    </source>
</reference>
<dbReference type="InterPro" id="IPR049052">
    <property type="entry name" value="nSTAND1"/>
</dbReference>
<feature type="domain" description="Novel STAND NTPase 1" evidence="2">
    <location>
        <begin position="398"/>
        <end position="813"/>
    </location>
</feature>
<name>A0ABX7NMB2_9BACT</name>
<evidence type="ECO:0000313" key="4">
    <source>
        <dbReference type="Proteomes" id="UP000662747"/>
    </source>
</evidence>
<sequence length="1063" mass="119135">MGTAHLEVVGPRLALDEGERDSAPREIVLELSRARRTEDPHAWLELRPQKYHLRMGQGAKRSASFPWGKDVLEDLTALSCLEPDPAVARRLGAVLREFLDELDWGGHEETLERELSRGRGPRVVMRLAAAELYSLPWELVTTRDSGQHLADLPGFTLRYEWPRSVPAARRRGTAAEGRVLLAWSEAADAVPDERHLPALLQAARDAGFDFHPRRDVLAKASLSSLDQALHTAENEGRPVSVLHLLCHGTVLGSEASGHYGLVLNASGDRGGARRVDSGTLQAVLAKYRDTLRMVVLCACHGGDASPRASPLGSVAQELHRGGIEMVVASRLPLSSEGSVILARTLYTKLLADSCSLEEALGEVRRRLRVEARGFDWASLQLYARRSGHLDLRPVVLRPYQGLVPFSQENRRFFFGRERLEATLLARVREAVSGQRPRFQVVAGASGAGKSSVVRAGLIPRLPPEAWDVVEVRPCELVGRPRGTVGVHSEALRELLHRLHRVWDSEPLPDDVRAEPRDVLAEARRLRQVRAERRLLLVVDQLEEVFIHLGAEERQSVMQVLWALSCERELGCVVVATMRVDSFERCGEVLLDDVTRLDAVVYSELHRVFVAQLRPEELTEVIVKPARRVGLELEAGLVERLCRDVGQEPGALPLLEHTLDLLWQGREGHRLTHATYERMEGVAGSLTQTAERLYEALEDGEHEQVRRLGAELVALGEETTPDSRRRVWLDDLRPVEPKERSDFDRVLEKLVDQRLVIRGGDAERGGRVWLEVAHEALIRRWPRLRGWLRSNRTRLLQWRELRAMAETWQAHRGDADDGRSYLATGERLAGALRIRREHERQPTAVVREFLLASERHERQQLLRHWMLLAGLVTGLGVCGGMALDLGAQRDALGAQRDALESRLREAGTLARRIHYAGQSLSTLGTEREELLRQVEGLLLHLGAASESGLQLERISRHLHDGDAAMARGDAAKAYADYSQAFQRATRLRTDQPESVLYQSVVGTLHSKLGETALKQGQFKEALRHYEAHRELLEGLLKEDPTNEGFWRELNDVESHLKALDAKAP</sequence>
<protein>
    <submittedName>
        <fullName evidence="3">CHAT domain-containing protein</fullName>
    </submittedName>
</protein>
<proteinExistence type="predicted"/>
<keyword evidence="4" id="KW-1185">Reference proteome</keyword>
<evidence type="ECO:0000259" key="1">
    <source>
        <dbReference type="Pfam" id="PF12770"/>
    </source>
</evidence>
<evidence type="ECO:0000313" key="3">
    <source>
        <dbReference type="EMBL" id="QSQ19910.1"/>
    </source>
</evidence>
<dbReference type="InterPro" id="IPR027417">
    <property type="entry name" value="P-loop_NTPase"/>
</dbReference>
<dbReference type="EMBL" id="CP071090">
    <property type="protein sequence ID" value="QSQ19910.1"/>
    <property type="molecule type" value="Genomic_DNA"/>
</dbReference>
<dbReference type="Pfam" id="PF12770">
    <property type="entry name" value="CHAT"/>
    <property type="match status" value="1"/>
</dbReference>